<dbReference type="InterPro" id="IPR055290">
    <property type="entry name" value="At3g26010-like"/>
</dbReference>
<dbReference type="PANTHER" id="PTHR35546:SF128">
    <property type="entry name" value="F-BOX ASSOCIATED DOMAIN-CONTAINING PROTEIN"/>
    <property type="match status" value="1"/>
</dbReference>
<accession>A0AAV0QNK6</accession>
<comment type="caution">
    <text evidence="1">The sequence shown here is derived from an EMBL/GenBank/DDBJ whole genome shotgun (WGS) entry which is preliminary data.</text>
</comment>
<dbReference type="Gene3D" id="1.20.1280.50">
    <property type="match status" value="1"/>
</dbReference>
<evidence type="ECO:0008006" key="3">
    <source>
        <dbReference type="Google" id="ProtNLM"/>
    </source>
</evidence>
<proteinExistence type="predicted"/>
<organism evidence="1 2">
    <name type="scientific">Linum tenue</name>
    <dbReference type="NCBI Taxonomy" id="586396"/>
    <lineage>
        <taxon>Eukaryota</taxon>
        <taxon>Viridiplantae</taxon>
        <taxon>Streptophyta</taxon>
        <taxon>Embryophyta</taxon>
        <taxon>Tracheophyta</taxon>
        <taxon>Spermatophyta</taxon>
        <taxon>Magnoliopsida</taxon>
        <taxon>eudicotyledons</taxon>
        <taxon>Gunneridae</taxon>
        <taxon>Pentapetalae</taxon>
        <taxon>rosids</taxon>
        <taxon>fabids</taxon>
        <taxon>Malpighiales</taxon>
        <taxon>Linaceae</taxon>
        <taxon>Linum</taxon>
    </lineage>
</organism>
<gene>
    <name evidence="1" type="ORF">LITE_LOCUS43990</name>
</gene>
<dbReference type="InterPro" id="IPR036047">
    <property type="entry name" value="F-box-like_dom_sf"/>
</dbReference>
<dbReference type="EMBL" id="CAMGYJ010000010">
    <property type="protein sequence ID" value="CAI0546481.1"/>
    <property type="molecule type" value="Genomic_DNA"/>
</dbReference>
<evidence type="ECO:0000313" key="1">
    <source>
        <dbReference type="EMBL" id="CAI0546481.1"/>
    </source>
</evidence>
<dbReference type="SUPFAM" id="SSF81383">
    <property type="entry name" value="F-box domain"/>
    <property type="match status" value="1"/>
</dbReference>
<protein>
    <recommendedName>
        <fullName evidence="3">F-box domain-containing protein</fullName>
    </recommendedName>
</protein>
<dbReference type="Proteomes" id="UP001154282">
    <property type="component" value="Unassembled WGS sequence"/>
</dbReference>
<dbReference type="AlphaFoldDB" id="A0AAV0QNK6"/>
<keyword evidence="2" id="KW-1185">Reference proteome</keyword>
<evidence type="ECO:0000313" key="2">
    <source>
        <dbReference type="Proteomes" id="UP001154282"/>
    </source>
</evidence>
<reference evidence="1" key="1">
    <citation type="submission" date="2022-08" db="EMBL/GenBank/DDBJ databases">
        <authorList>
            <person name="Gutierrez-Valencia J."/>
        </authorList>
    </citation>
    <scope>NUCLEOTIDE SEQUENCE</scope>
</reference>
<sequence>MAADAPISKLGDDLLEEILVRSFPHPRSACRSKSVCKRWNSLISRSRFNSRFVAHHRSRNEGQPPLLLLSKDDALPLPSSLLSFLPVPDEFRSNFVIWDSFKDLLLCGFRYSAWDDNHERARSLLICNPFTEQWVALPLPPETSSCRTYATKEVKLIGREVGNANGLDLGDGQVFVYPDYRFRVLVRYGRDGCDWLPWISELQVFCFESRKWSTIMDGPLAPNAASLDDGKLYWVDCEVHSGILRFDPFHPNMHPTTVGSENYFVMWEPVSHYFWSSHGASYVVLHDQSGSLGPYPDVFMVRRWEEGRMTWNLCYEVSLEELKRNSGPEVEELEVVSVLAQHSERPEILFLECHRDPKFRKTEIYFDPTFDGVIETVVFSCNLTTGKLELVADQRPCTFLGRWMVLQPGTTCFSTPIPSYEKLLGMYDGSCNDLIHRRKST</sequence>
<dbReference type="PANTHER" id="PTHR35546">
    <property type="entry name" value="F-BOX PROTEIN INTERACTION DOMAIN PROTEIN-RELATED"/>
    <property type="match status" value="1"/>
</dbReference>
<name>A0AAV0QNK6_9ROSI</name>